<evidence type="ECO:0000313" key="2">
    <source>
        <dbReference type="EMBL" id="KAJ1354297.1"/>
    </source>
</evidence>
<evidence type="ECO:0000256" key="1">
    <source>
        <dbReference type="SAM" id="SignalP"/>
    </source>
</evidence>
<organism evidence="2 3">
    <name type="scientific">Parelaphostrongylus tenuis</name>
    <name type="common">Meningeal worm</name>
    <dbReference type="NCBI Taxonomy" id="148309"/>
    <lineage>
        <taxon>Eukaryota</taxon>
        <taxon>Metazoa</taxon>
        <taxon>Ecdysozoa</taxon>
        <taxon>Nematoda</taxon>
        <taxon>Chromadorea</taxon>
        <taxon>Rhabditida</taxon>
        <taxon>Rhabditina</taxon>
        <taxon>Rhabditomorpha</taxon>
        <taxon>Strongyloidea</taxon>
        <taxon>Metastrongylidae</taxon>
        <taxon>Parelaphostrongylus</taxon>
    </lineage>
</organism>
<dbReference type="Proteomes" id="UP001196413">
    <property type="component" value="Unassembled WGS sequence"/>
</dbReference>
<feature type="chain" id="PRO_5042294473" evidence="1">
    <location>
        <begin position="19"/>
        <end position="87"/>
    </location>
</feature>
<protein>
    <submittedName>
        <fullName evidence="2">Uncharacterized protein</fullName>
    </submittedName>
</protein>
<feature type="signal peptide" evidence="1">
    <location>
        <begin position="1"/>
        <end position="18"/>
    </location>
</feature>
<sequence length="87" mass="9042">MLLVAAISTAFGCGVIRAGQASTRNFTVTGFTTLPAPLVYAGMPAVSPQIPGIAANKQGAQAFVSRLVMQTRAPLTVFVAESCREEN</sequence>
<proteinExistence type="predicted"/>
<comment type="caution">
    <text evidence="2">The sequence shown here is derived from an EMBL/GenBank/DDBJ whole genome shotgun (WGS) entry which is preliminary data.</text>
</comment>
<accession>A0AAD5QKW9</accession>
<reference evidence="2" key="1">
    <citation type="submission" date="2021-06" db="EMBL/GenBank/DDBJ databases">
        <title>Parelaphostrongylus tenuis whole genome reference sequence.</title>
        <authorList>
            <person name="Garwood T.J."/>
            <person name="Larsen P.A."/>
            <person name="Fountain-Jones N.M."/>
            <person name="Garbe J.R."/>
            <person name="Macchietto M.G."/>
            <person name="Kania S.A."/>
            <person name="Gerhold R.W."/>
            <person name="Richards J.E."/>
            <person name="Wolf T.M."/>
        </authorList>
    </citation>
    <scope>NUCLEOTIDE SEQUENCE</scope>
    <source>
        <strain evidence="2">MNPRO001-30</strain>
        <tissue evidence="2">Meninges</tissue>
    </source>
</reference>
<keyword evidence="3" id="KW-1185">Reference proteome</keyword>
<dbReference type="AlphaFoldDB" id="A0AAD5QKW9"/>
<name>A0AAD5QKW9_PARTN</name>
<keyword evidence="1" id="KW-0732">Signal</keyword>
<dbReference type="EMBL" id="JAHQIW010002014">
    <property type="protein sequence ID" value="KAJ1354297.1"/>
    <property type="molecule type" value="Genomic_DNA"/>
</dbReference>
<evidence type="ECO:0000313" key="3">
    <source>
        <dbReference type="Proteomes" id="UP001196413"/>
    </source>
</evidence>
<gene>
    <name evidence="2" type="ORF">KIN20_011181</name>
</gene>